<proteinExistence type="predicted"/>
<dbReference type="EMBL" id="JABMCC010000112">
    <property type="protein sequence ID" value="NUU55832.1"/>
    <property type="molecule type" value="Genomic_DNA"/>
</dbReference>
<feature type="domain" description="Thiamine phosphate synthase/TenI" evidence="3">
    <location>
        <begin position="52"/>
        <end position="208"/>
    </location>
</feature>
<dbReference type="CDD" id="cd00564">
    <property type="entry name" value="TMP_TenI"/>
    <property type="match status" value="1"/>
</dbReference>
<organism evidence="4 5">
    <name type="scientific">Paenibacillus taichungensis</name>
    <dbReference type="NCBI Taxonomy" id="484184"/>
    <lineage>
        <taxon>Bacteria</taxon>
        <taxon>Bacillati</taxon>
        <taxon>Bacillota</taxon>
        <taxon>Bacilli</taxon>
        <taxon>Bacillales</taxon>
        <taxon>Paenibacillaceae</taxon>
        <taxon>Paenibacillus</taxon>
    </lineage>
</organism>
<dbReference type="GeneID" id="97132488"/>
<evidence type="ECO:0000259" key="3">
    <source>
        <dbReference type="Pfam" id="PF02581"/>
    </source>
</evidence>
<evidence type="ECO:0000313" key="5">
    <source>
        <dbReference type="Proteomes" id="UP000577724"/>
    </source>
</evidence>
<sequence>MFCISLNHAKRRENGTAIFHEHVTTRSFELHVVSPGTGDMDSFLNIAKDIWRWVDYIHIREKKLPLEQQMYWAQSLKTQGVPSNRIIMNGSDQLDQHTSLGGVHWGQSVIRSYDKDELKRDDRLRVGISVHSLEEAKIAEERGADYLFYGHVYASNSKPNCESRGLSALAEVCSNVSIPVIAIGGISPEKIAAIQTAGARGAAVISTIWSNDEPKLAAASLRQAIEDSERYVEPGR</sequence>
<dbReference type="InterPro" id="IPR036206">
    <property type="entry name" value="ThiamineP_synth_sf"/>
</dbReference>
<evidence type="ECO:0000256" key="2">
    <source>
        <dbReference type="ARBA" id="ARBA00022977"/>
    </source>
</evidence>
<evidence type="ECO:0000313" key="4">
    <source>
        <dbReference type="EMBL" id="NUU55832.1"/>
    </source>
</evidence>
<dbReference type="PANTHER" id="PTHR20857">
    <property type="entry name" value="THIAMINE-PHOSPHATE PYROPHOSPHORYLASE"/>
    <property type="match status" value="1"/>
</dbReference>
<gene>
    <name evidence="4" type="ORF">HP548_17300</name>
</gene>
<dbReference type="Gene3D" id="3.20.20.70">
    <property type="entry name" value="Aldolase class I"/>
    <property type="match status" value="1"/>
</dbReference>
<accession>A0ABX2MP35</accession>
<dbReference type="SUPFAM" id="SSF51391">
    <property type="entry name" value="Thiamin phosphate synthase"/>
    <property type="match status" value="1"/>
</dbReference>
<comment type="pathway">
    <text evidence="1">Cofactor biosynthesis; thiamine diphosphate biosynthesis.</text>
</comment>
<keyword evidence="5" id="KW-1185">Reference proteome</keyword>
<evidence type="ECO:0000256" key="1">
    <source>
        <dbReference type="ARBA" id="ARBA00004948"/>
    </source>
</evidence>
<protein>
    <submittedName>
        <fullName evidence="4">Thiazole tautomerase TenI</fullName>
    </submittedName>
</protein>
<dbReference type="RefSeq" id="WP_175382361.1">
    <property type="nucleotide sequence ID" value="NZ_CBCRYD010000002.1"/>
</dbReference>
<dbReference type="PANTHER" id="PTHR20857:SF22">
    <property type="entry name" value="THIAZOLE TAUTOMERASE"/>
    <property type="match status" value="1"/>
</dbReference>
<dbReference type="Pfam" id="PF02581">
    <property type="entry name" value="TMP-TENI"/>
    <property type="match status" value="1"/>
</dbReference>
<comment type="caution">
    <text evidence="4">The sequence shown here is derived from an EMBL/GenBank/DDBJ whole genome shotgun (WGS) entry which is preliminary data.</text>
</comment>
<reference evidence="4 5" key="1">
    <citation type="submission" date="2020-05" db="EMBL/GenBank/DDBJ databases">
        <title>Genome Sequencing of Type Strains.</title>
        <authorList>
            <person name="Lemaire J.F."/>
            <person name="Inderbitzin P."/>
            <person name="Gregorio O.A."/>
            <person name="Collins S.B."/>
            <person name="Wespe N."/>
            <person name="Knight-Connoni V."/>
        </authorList>
    </citation>
    <scope>NUCLEOTIDE SEQUENCE [LARGE SCALE GENOMIC DNA]</scope>
    <source>
        <strain evidence="4 5">DSM 19942</strain>
    </source>
</reference>
<keyword evidence="2" id="KW-0784">Thiamine biosynthesis</keyword>
<dbReference type="InterPro" id="IPR013785">
    <property type="entry name" value="Aldolase_TIM"/>
</dbReference>
<dbReference type="Proteomes" id="UP000577724">
    <property type="component" value="Unassembled WGS sequence"/>
</dbReference>
<name>A0ABX2MP35_9BACL</name>
<dbReference type="InterPro" id="IPR022998">
    <property type="entry name" value="ThiamineP_synth_TenI"/>
</dbReference>